<keyword evidence="7" id="KW-0812">Transmembrane</keyword>
<dbReference type="Gene3D" id="1.20.120.1750">
    <property type="match status" value="1"/>
</dbReference>
<dbReference type="GO" id="GO:0000151">
    <property type="term" value="C:ubiquitin ligase complex"/>
    <property type="evidence" value="ECO:0000318"/>
    <property type="project" value="GO_Central"/>
</dbReference>
<dbReference type="GO" id="GO:0006511">
    <property type="term" value="P:ubiquitin-dependent protein catabolic process"/>
    <property type="evidence" value="ECO:0000318"/>
    <property type="project" value="GO_Central"/>
</dbReference>
<dbReference type="GO" id="GO:0005737">
    <property type="term" value="C:cytoplasm"/>
    <property type="evidence" value="ECO:0000318"/>
    <property type="project" value="GO_Central"/>
</dbReference>
<dbReference type="GO" id="GO:0031624">
    <property type="term" value="F:ubiquitin conjugating enzyme binding"/>
    <property type="evidence" value="ECO:0000318"/>
    <property type="project" value="GO_Central"/>
</dbReference>
<dbReference type="InterPro" id="IPR044066">
    <property type="entry name" value="TRIAD_supradom"/>
</dbReference>
<dbReference type="PANTHER" id="PTHR11685">
    <property type="entry name" value="RBR FAMILY RING FINGER AND IBR DOMAIN-CONTAINING"/>
    <property type="match status" value="1"/>
</dbReference>
<feature type="domain" description="RING-type" evidence="8">
    <location>
        <begin position="1"/>
        <end position="203"/>
    </location>
</feature>
<dbReference type="FunFam" id="3.30.40.10:FF:001352">
    <property type="entry name" value="RBR-type E3 ubiquitin transferase"/>
    <property type="match status" value="1"/>
</dbReference>
<dbReference type="AlphaFoldDB" id="A0CTS7"/>
<name>A0CTS7_PARTE</name>
<evidence type="ECO:0000256" key="2">
    <source>
        <dbReference type="ARBA" id="ARBA00022723"/>
    </source>
</evidence>
<gene>
    <name evidence="9" type="ORF">GSPATT00010428001</name>
</gene>
<evidence type="ECO:0000256" key="5">
    <source>
        <dbReference type="ARBA" id="ARBA00022786"/>
    </source>
</evidence>
<dbReference type="OrthoDB" id="10009520at2759"/>
<dbReference type="Gene3D" id="3.30.40.10">
    <property type="entry name" value="Zinc/RING finger domain, C3HC4 (zinc finger)"/>
    <property type="match status" value="1"/>
</dbReference>
<dbReference type="GO" id="GO:0008270">
    <property type="term" value="F:zinc ion binding"/>
    <property type="evidence" value="ECO:0007669"/>
    <property type="project" value="UniProtKB-KW"/>
</dbReference>
<evidence type="ECO:0000256" key="7">
    <source>
        <dbReference type="SAM" id="Phobius"/>
    </source>
</evidence>
<dbReference type="OMA" id="KSCNHEY"/>
<protein>
    <recommendedName>
        <fullName evidence="8">RING-type domain-containing protein</fullName>
    </recommendedName>
</protein>
<keyword evidence="4" id="KW-0863">Zinc-finger</keyword>
<keyword evidence="1" id="KW-0808">Transferase</keyword>
<keyword evidence="2" id="KW-0479">Metal-binding</keyword>
<evidence type="ECO:0000256" key="4">
    <source>
        <dbReference type="ARBA" id="ARBA00022771"/>
    </source>
</evidence>
<keyword evidence="10" id="KW-1185">Reference proteome</keyword>
<dbReference type="eggNOG" id="KOG1815">
    <property type="taxonomic scope" value="Eukaryota"/>
</dbReference>
<accession>A0CTS7</accession>
<dbReference type="PROSITE" id="PS51873">
    <property type="entry name" value="TRIAD"/>
    <property type="match status" value="1"/>
</dbReference>
<proteinExistence type="predicted"/>
<dbReference type="GO" id="GO:0016567">
    <property type="term" value="P:protein ubiquitination"/>
    <property type="evidence" value="ECO:0007669"/>
    <property type="project" value="InterPro"/>
</dbReference>
<dbReference type="EMBL" id="CT868174">
    <property type="protein sequence ID" value="CAK74194.1"/>
    <property type="molecule type" value="Genomic_DNA"/>
</dbReference>
<dbReference type="InterPro" id="IPR031127">
    <property type="entry name" value="E3_UB_ligase_RBR"/>
</dbReference>
<dbReference type="Proteomes" id="UP000000600">
    <property type="component" value="Unassembled WGS sequence"/>
</dbReference>
<dbReference type="KEGG" id="ptm:GSPATT00010428001"/>
<dbReference type="GeneID" id="5027376"/>
<dbReference type="InterPro" id="IPR013083">
    <property type="entry name" value="Znf_RING/FYVE/PHD"/>
</dbReference>
<keyword evidence="7" id="KW-0472">Membrane</keyword>
<sequence>MEDPCIICLQYTLNFVIGKSCECRYCYNCVFNWFEQNPEKLLKENFNCLNYQCNKPSSIQNFLKEIIEQSLLDRYHEIAFKNYLQSCQDIRSCPNKVCKSYGFLPSSRCKEFLECETCNYKWYDKQCLSINKIFILFLKDIKNDFLCFFQEFYYAHRCPNCDVQIMKNGGCNHMTCKSCNHEYCYVCRDKYNGHDSKLCILKENSFIIMIAYLIIQLLFTFGVHTFIIYLFTLLVWLVWTVLIYIYNLNGKLIVVSTISTLLDMKYHYKQKKRENEDVKLYRQTKKRELWKQVLEIIALLVLDSIIVLTSIYEDDITQVVPLAVYIVQPVEFLVMLLLCFGFK</sequence>
<dbReference type="GO" id="GO:0061630">
    <property type="term" value="F:ubiquitin protein ligase activity"/>
    <property type="evidence" value="ECO:0000318"/>
    <property type="project" value="GO_Central"/>
</dbReference>
<evidence type="ECO:0000256" key="3">
    <source>
        <dbReference type="ARBA" id="ARBA00022737"/>
    </source>
</evidence>
<keyword evidence="5" id="KW-0833">Ubl conjugation pathway</keyword>
<evidence type="ECO:0000313" key="10">
    <source>
        <dbReference type="Proteomes" id="UP000000600"/>
    </source>
</evidence>
<feature type="transmembrane region" description="Helical" evidence="7">
    <location>
        <begin position="289"/>
        <end position="312"/>
    </location>
</feature>
<keyword evidence="6" id="KW-0862">Zinc</keyword>
<evidence type="ECO:0000256" key="1">
    <source>
        <dbReference type="ARBA" id="ARBA00022679"/>
    </source>
</evidence>
<dbReference type="Pfam" id="PF22191">
    <property type="entry name" value="IBR_1"/>
    <property type="match status" value="1"/>
</dbReference>
<evidence type="ECO:0000313" key="9">
    <source>
        <dbReference type="EMBL" id="CAK74194.1"/>
    </source>
</evidence>
<feature type="transmembrane region" description="Helical" evidence="7">
    <location>
        <begin position="318"/>
        <end position="342"/>
    </location>
</feature>
<dbReference type="InParanoid" id="A0CTS7"/>
<reference evidence="9 10" key="1">
    <citation type="journal article" date="2006" name="Nature">
        <title>Global trends of whole-genome duplications revealed by the ciliate Paramecium tetraurelia.</title>
        <authorList>
            <consortium name="Genoscope"/>
            <person name="Aury J.-M."/>
            <person name="Jaillon O."/>
            <person name="Duret L."/>
            <person name="Noel B."/>
            <person name="Jubin C."/>
            <person name="Porcel B.M."/>
            <person name="Segurens B."/>
            <person name="Daubin V."/>
            <person name="Anthouard V."/>
            <person name="Aiach N."/>
            <person name="Arnaiz O."/>
            <person name="Billaut A."/>
            <person name="Beisson J."/>
            <person name="Blanc I."/>
            <person name="Bouhouche K."/>
            <person name="Camara F."/>
            <person name="Duharcourt S."/>
            <person name="Guigo R."/>
            <person name="Gogendeau D."/>
            <person name="Katinka M."/>
            <person name="Keller A.-M."/>
            <person name="Kissmehl R."/>
            <person name="Klotz C."/>
            <person name="Koll F."/>
            <person name="Le Moue A."/>
            <person name="Lepere C."/>
            <person name="Malinsky S."/>
            <person name="Nowacki M."/>
            <person name="Nowak J.K."/>
            <person name="Plattner H."/>
            <person name="Poulain J."/>
            <person name="Ruiz F."/>
            <person name="Serrano V."/>
            <person name="Zagulski M."/>
            <person name="Dessen P."/>
            <person name="Betermier M."/>
            <person name="Weissenbach J."/>
            <person name="Scarpelli C."/>
            <person name="Schachter V."/>
            <person name="Sperling L."/>
            <person name="Meyer E."/>
            <person name="Cohen J."/>
            <person name="Wincker P."/>
        </authorList>
    </citation>
    <scope>NUCLEOTIDE SEQUENCE [LARGE SCALE GENOMIC DNA]</scope>
    <source>
        <strain evidence="9 10">Stock d4-2</strain>
    </source>
</reference>
<feature type="transmembrane region" description="Helical" evidence="7">
    <location>
        <begin position="226"/>
        <end position="246"/>
    </location>
</feature>
<evidence type="ECO:0000256" key="6">
    <source>
        <dbReference type="ARBA" id="ARBA00022833"/>
    </source>
</evidence>
<keyword evidence="7" id="KW-1133">Transmembrane helix</keyword>
<feature type="transmembrane region" description="Helical" evidence="7">
    <location>
        <begin position="205"/>
        <end position="221"/>
    </location>
</feature>
<organism evidence="9 10">
    <name type="scientific">Paramecium tetraurelia</name>
    <dbReference type="NCBI Taxonomy" id="5888"/>
    <lineage>
        <taxon>Eukaryota</taxon>
        <taxon>Sar</taxon>
        <taxon>Alveolata</taxon>
        <taxon>Ciliophora</taxon>
        <taxon>Intramacronucleata</taxon>
        <taxon>Oligohymenophorea</taxon>
        <taxon>Peniculida</taxon>
        <taxon>Parameciidae</taxon>
        <taxon>Paramecium</taxon>
    </lineage>
</organism>
<dbReference type="STRING" id="5888.A0CTS7"/>
<dbReference type="HOGENOM" id="CLU_810030_0_0_1"/>
<evidence type="ECO:0000259" key="8">
    <source>
        <dbReference type="PROSITE" id="PS51873"/>
    </source>
</evidence>
<keyword evidence="3" id="KW-0677">Repeat</keyword>
<dbReference type="SUPFAM" id="SSF57850">
    <property type="entry name" value="RING/U-box"/>
    <property type="match status" value="2"/>
</dbReference>
<dbReference type="RefSeq" id="XP_001441591.1">
    <property type="nucleotide sequence ID" value="XM_001441554.1"/>
</dbReference>